<dbReference type="SUPFAM" id="SSF49503">
    <property type="entry name" value="Cupredoxins"/>
    <property type="match status" value="3"/>
</dbReference>
<keyword evidence="9" id="KW-1185">Reference proteome</keyword>
<keyword evidence="3" id="KW-0186">Copper</keyword>
<reference evidence="8 9" key="1">
    <citation type="submission" date="2019-08" db="EMBL/GenBank/DDBJ databases">
        <title>Complete genome sequence of Terriglobus albidus strain ORNL.</title>
        <authorList>
            <person name="Podar M."/>
        </authorList>
    </citation>
    <scope>NUCLEOTIDE SEQUENCE [LARGE SCALE GENOMIC DNA]</scope>
    <source>
        <strain evidence="8 9">ORNL</strain>
    </source>
</reference>
<dbReference type="GO" id="GO:0005507">
    <property type="term" value="F:copper ion binding"/>
    <property type="evidence" value="ECO:0007669"/>
    <property type="project" value="InterPro"/>
</dbReference>
<dbReference type="InterPro" id="IPR011707">
    <property type="entry name" value="Cu-oxidase-like_N"/>
</dbReference>
<keyword evidence="1" id="KW-0479">Metal-binding</keyword>
<evidence type="ECO:0000256" key="1">
    <source>
        <dbReference type="ARBA" id="ARBA00022723"/>
    </source>
</evidence>
<feature type="region of interest" description="Disordered" evidence="4">
    <location>
        <begin position="199"/>
        <end position="229"/>
    </location>
</feature>
<dbReference type="Gene3D" id="2.60.40.420">
    <property type="entry name" value="Cupredoxins - blue copper proteins"/>
    <property type="match status" value="3"/>
</dbReference>
<dbReference type="Pfam" id="PF07731">
    <property type="entry name" value="Cu-oxidase_2"/>
    <property type="match status" value="1"/>
</dbReference>
<dbReference type="PANTHER" id="PTHR11709:SF394">
    <property type="entry name" value="FI03373P-RELATED"/>
    <property type="match status" value="1"/>
</dbReference>
<dbReference type="KEGG" id="talb:FTW19_14530"/>
<dbReference type="InterPro" id="IPR008972">
    <property type="entry name" value="Cupredoxin"/>
</dbReference>
<sequence>MKRRDFLRSGAMALAAPGLRDTGLYGLSQMGQMAMPPQGQPSAVPMAGPPADITLRIEPVTVELAPDRILSTIGYNGTSPGPILRMKEGKPVTVDVINRTDTPELVHWHGFLISPETDGVEEQGARPIPPQGTRRLQFTPALGGSRWYHTHAMAESDLHKGAYTGQFGFVYVDPASGDPGHYDQEHFLALRDWEPFFSSTMEDDDDEDGKPALQPEKPTRDLPGSPGLEVSSMTYSINDKSLGAGHPIRVKQGDRVLFHLLNASAIENRRIAFAGHKFRIIAMDGNPVPTPVEVDAIFLGAGERVCAVVEMNNPGVWILGATNDMIRNAGLGIIVEYANQHKKAVWAKPGPASWDYTIFGKPGAPAQKPDAVIDMVFEKMPSGMGKFNAWLINGKPYPHEREFVLEQGKRYRLIYRNRTDDAHPMHLHRHQTELVEINGKWTHGLIKDTVVVPYFGRASVDFVADQPGLTLFHCHIQNHMDYGFKALFRYA</sequence>
<accession>A0A5B9EGB8</accession>
<dbReference type="Pfam" id="PF07732">
    <property type="entry name" value="Cu-oxidase_3"/>
    <property type="match status" value="1"/>
</dbReference>
<keyword evidence="2" id="KW-0560">Oxidoreductase</keyword>
<evidence type="ECO:0000256" key="3">
    <source>
        <dbReference type="ARBA" id="ARBA00023008"/>
    </source>
</evidence>
<protein>
    <submittedName>
        <fullName evidence="8">Multicopper oxidase family protein</fullName>
    </submittedName>
</protein>
<evidence type="ECO:0000313" key="9">
    <source>
        <dbReference type="Proteomes" id="UP000321820"/>
    </source>
</evidence>
<name>A0A5B9EGB8_9BACT</name>
<dbReference type="InterPro" id="IPR045087">
    <property type="entry name" value="Cu-oxidase_fam"/>
</dbReference>
<proteinExistence type="predicted"/>
<gene>
    <name evidence="8" type="ORF">FTW19_14530</name>
</gene>
<dbReference type="Pfam" id="PF00394">
    <property type="entry name" value="Cu-oxidase"/>
    <property type="match status" value="1"/>
</dbReference>
<evidence type="ECO:0000259" key="6">
    <source>
        <dbReference type="Pfam" id="PF07731"/>
    </source>
</evidence>
<dbReference type="Proteomes" id="UP000321820">
    <property type="component" value="Chromosome"/>
</dbReference>
<organism evidence="8 9">
    <name type="scientific">Terriglobus albidus</name>
    <dbReference type="NCBI Taxonomy" id="1592106"/>
    <lineage>
        <taxon>Bacteria</taxon>
        <taxon>Pseudomonadati</taxon>
        <taxon>Acidobacteriota</taxon>
        <taxon>Terriglobia</taxon>
        <taxon>Terriglobales</taxon>
        <taxon>Acidobacteriaceae</taxon>
        <taxon>Terriglobus</taxon>
    </lineage>
</organism>
<evidence type="ECO:0000259" key="5">
    <source>
        <dbReference type="Pfam" id="PF00394"/>
    </source>
</evidence>
<evidence type="ECO:0000313" key="8">
    <source>
        <dbReference type="EMBL" id="QEE29106.1"/>
    </source>
</evidence>
<dbReference type="EMBL" id="CP042806">
    <property type="protein sequence ID" value="QEE29106.1"/>
    <property type="molecule type" value="Genomic_DNA"/>
</dbReference>
<dbReference type="RefSeq" id="WP_147648305.1">
    <property type="nucleotide sequence ID" value="NZ_CP042806.1"/>
</dbReference>
<evidence type="ECO:0000256" key="2">
    <source>
        <dbReference type="ARBA" id="ARBA00023002"/>
    </source>
</evidence>
<dbReference type="PANTHER" id="PTHR11709">
    <property type="entry name" value="MULTI-COPPER OXIDASE"/>
    <property type="match status" value="1"/>
</dbReference>
<feature type="domain" description="Plastocyanin-like" evidence="5">
    <location>
        <begin position="229"/>
        <end position="322"/>
    </location>
</feature>
<evidence type="ECO:0000256" key="4">
    <source>
        <dbReference type="SAM" id="MobiDB-lite"/>
    </source>
</evidence>
<dbReference type="OrthoDB" id="9757546at2"/>
<dbReference type="GO" id="GO:0016491">
    <property type="term" value="F:oxidoreductase activity"/>
    <property type="evidence" value="ECO:0007669"/>
    <property type="project" value="InterPro"/>
</dbReference>
<dbReference type="AlphaFoldDB" id="A0A5B9EGB8"/>
<evidence type="ECO:0000259" key="7">
    <source>
        <dbReference type="Pfam" id="PF07732"/>
    </source>
</evidence>
<feature type="domain" description="Plastocyanin-like" evidence="6">
    <location>
        <begin position="386"/>
        <end position="489"/>
    </location>
</feature>
<feature type="domain" description="Plastocyanin-like" evidence="7">
    <location>
        <begin position="71"/>
        <end position="175"/>
    </location>
</feature>
<dbReference type="InterPro" id="IPR001117">
    <property type="entry name" value="Cu-oxidase_2nd"/>
</dbReference>
<dbReference type="InterPro" id="IPR011706">
    <property type="entry name" value="Cu-oxidase_C"/>
</dbReference>